<feature type="region of interest" description="Disordered" evidence="1">
    <location>
        <begin position="68"/>
        <end position="103"/>
    </location>
</feature>
<evidence type="ECO:0000313" key="3">
    <source>
        <dbReference type="Proteomes" id="UP001303473"/>
    </source>
</evidence>
<dbReference type="Proteomes" id="UP001303473">
    <property type="component" value="Unassembled WGS sequence"/>
</dbReference>
<gene>
    <name evidence="2" type="ORF">QBC46DRAFT_291654</name>
</gene>
<name>A0AAN6S367_9PEZI</name>
<protein>
    <submittedName>
        <fullName evidence="2">Uncharacterized protein</fullName>
    </submittedName>
</protein>
<proteinExistence type="predicted"/>
<feature type="compositionally biased region" description="Basic and acidic residues" evidence="1">
    <location>
        <begin position="317"/>
        <end position="338"/>
    </location>
</feature>
<feature type="compositionally biased region" description="Low complexity" evidence="1">
    <location>
        <begin position="94"/>
        <end position="103"/>
    </location>
</feature>
<accession>A0AAN6S367</accession>
<dbReference type="EMBL" id="MU853821">
    <property type="protein sequence ID" value="KAK3938854.1"/>
    <property type="molecule type" value="Genomic_DNA"/>
</dbReference>
<reference evidence="3" key="1">
    <citation type="journal article" date="2023" name="Mol. Phylogenet. Evol.">
        <title>Genome-scale phylogeny and comparative genomics of the fungal order Sordariales.</title>
        <authorList>
            <person name="Hensen N."/>
            <person name="Bonometti L."/>
            <person name="Westerberg I."/>
            <person name="Brannstrom I.O."/>
            <person name="Guillou S."/>
            <person name="Cros-Aarteil S."/>
            <person name="Calhoun S."/>
            <person name="Haridas S."/>
            <person name="Kuo A."/>
            <person name="Mondo S."/>
            <person name="Pangilinan J."/>
            <person name="Riley R."/>
            <person name="LaButti K."/>
            <person name="Andreopoulos B."/>
            <person name="Lipzen A."/>
            <person name="Chen C."/>
            <person name="Yan M."/>
            <person name="Daum C."/>
            <person name="Ng V."/>
            <person name="Clum A."/>
            <person name="Steindorff A."/>
            <person name="Ohm R.A."/>
            <person name="Martin F."/>
            <person name="Silar P."/>
            <person name="Natvig D.O."/>
            <person name="Lalanne C."/>
            <person name="Gautier V."/>
            <person name="Ament-Velasquez S.L."/>
            <person name="Kruys A."/>
            <person name="Hutchinson M.I."/>
            <person name="Powell A.J."/>
            <person name="Barry K."/>
            <person name="Miller A.N."/>
            <person name="Grigoriev I.V."/>
            <person name="Debuchy R."/>
            <person name="Gladieux P."/>
            <person name="Hiltunen Thoren M."/>
            <person name="Johannesson H."/>
        </authorList>
    </citation>
    <scope>NUCLEOTIDE SEQUENCE [LARGE SCALE GENOMIC DNA]</scope>
    <source>
        <strain evidence="3">CBS 340.73</strain>
    </source>
</reference>
<comment type="caution">
    <text evidence="2">The sequence shown here is derived from an EMBL/GenBank/DDBJ whole genome shotgun (WGS) entry which is preliminary data.</text>
</comment>
<evidence type="ECO:0000313" key="2">
    <source>
        <dbReference type="EMBL" id="KAK3938854.1"/>
    </source>
</evidence>
<dbReference type="AlphaFoldDB" id="A0AAN6S367"/>
<evidence type="ECO:0000256" key="1">
    <source>
        <dbReference type="SAM" id="MobiDB-lite"/>
    </source>
</evidence>
<feature type="region of interest" description="Disordered" evidence="1">
    <location>
        <begin position="313"/>
        <end position="338"/>
    </location>
</feature>
<organism evidence="2 3">
    <name type="scientific">Diplogelasinospora grovesii</name>
    <dbReference type="NCBI Taxonomy" id="303347"/>
    <lineage>
        <taxon>Eukaryota</taxon>
        <taxon>Fungi</taxon>
        <taxon>Dikarya</taxon>
        <taxon>Ascomycota</taxon>
        <taxon>Pezizomycotina</taxon>
        <taxon>Sordariomycetes</taxon>
        <taxon>Sordariomycetidae</taxon>
        <taxon>Sordariales</taxon>
        <taxon>Diplogelasinosporaceae</taxon>
        <taxon>Diplogelasinospora</taxon>
    </lineage>
</organism>
<keyword evidence="3" id="KW-1185">Reference proteome</keyword>
<sequence length="366" mass="40609">MLPPVEDAVLQNNPEFAALYSTLTTVILNPDGTTKNDPAAKERDAVRTELKKHRLKAAKHSFIIHAISEASPSPSQPAQPPAISRRAKQPPPSSSSSSSPTELPKPLIDLLLLLPPLLQYDPSTSSEVYPGAITTLLSLPPLCNFPDHLPQLTPLISAKLHAQALQLARIANPHTNASYIHRTIPALPAHISSLPARMTDLKSTLTKTRLATATAITHLLDLHTRGLTELLRMLEAKHGAIARSLEFKAAEISLLAQQQETEVESALWTLRRDTYTPDTIRALQNYALHLRDARVRLGESIRGLQEQLCEYGVHPESPSHEGDHQGVDGQQKRAKERTMREMARVYRDMERQIEDVRKDLERLGRA</sequence>